<evidence type="ECO:0008006" key="3">
    <source>
        <dbReference type="Google" id="ProtNLM"/>
    </source>
</evidence>
<dbReference type="HOGENOM" id="CLU_116293_0_1_11"/>
<reference evidence="1 2" key="1">
    <citation type="journal article" date="2009" name="Stand. Genomic Sci.">
        <title>Complete genome sequence of Sanguibacter keddieii type strain (ST-74).</title>
        <authorList>
            <person name="Ivanova N."/>
            <person name="Sikorski J."/>
            <person name="Sims D."/>
            <person name="Brettin T."/>
            <person name="Detter J.C."/>
            <person name="Han C."/>
            <person name="Lapidus A."/>
            <person name="Copeland A."/>
            <person name="Glavina Del Rio T."/>
            <person name="Nolan M."/>
            <person name="Chen F."/>
            <person name="Lucas S."/>
            <person name="Tice H."/>
            <person name="Cheng J.F."/>
            <person name="Bruce D."/>
            <person name="Goodwin L."/>
            <person name="Pitluck S."/>
            <person name="Pati A."/>
            <person name="Mavromatis K."/>
            <person name="Chen A."/>
            <person name="Palaniappan K."/>
            <person name="D'haeseleer P."/>
            <person name="Chain P."/>
            <person name="Bristow J."/>
            <person name="Eisen J.A."/>
            <person name="Markowitz V."/>
            <person name="Hugenholtz P."/>
            <person name="Goker M."/>
            <person name="Pukall R."/>
            <person name="Klenk H.P."/>
            <person name="Kyrpides N.C."/>
        </authorList>
    </citation>
    <scope>NUCLEOTIDE SEQUENCE [LARGE SCALE GENOMIC DNA]</scope>
    <source>
        <strain evidence="2">ATCC 51767 / DSM 10542 / NCFB 3025 / ST-74</strain>
    </source>
</reference>
<proteinExistence type="predicted"/>
<evidence type="ECO:0000313" key="1">
    <source>
        <dbReference type="EMBL" id="ACZ20280.1"/>
    </source>
</evidence>
<dbReference type="STRING" id="446469.Sked_03120"/>
<dbReference type="InterPro" id="IPR016541">
    <property type="entry name" value="UCP008505"/>
</dbReference>
<dbReference type="RefSeq" id="WP_012865349.1">
    <property type="nucleotide sequence ID" value="NC_013521.1"/>
</dbReference>
<dbReference type="EMBL" id="CP001819">
    <property type="protein sequence ID" value="ACZ20280.1"/>
    <property type="molecule type" value="Genomic_DNA"/>
</dbReference>
<dbReference type="AlphaFoldDB" id="D1BJM4"/>
<keyword evidence="2" id="KW-1185">Reference proteome</keyword>
<organism evidence="1 2">
    <name type="scientific">Sanguibacter keddieii (strain ATCC 51767 / DSM 10542 / NCFB 3025 / ST-74)</name>
    <dbReference type="NCBI Taxonomy" id="446469"/>
    <lineage>
        <taxon>Bacteria</taxon>
        <taxon>Bacillati</taxon>
        <taxon>Actinomycetota</taxon>
        <taxon>Actinomycetes</taxon>
        <taxon>Micrococcales</taxon>
        <taxon>Sanguibacteraceae</taxon>
        <taxon>Sanguibacter</taxon>
    </lineage>
</organism>
<dbReference type="Pfam" id="PF14367">
    <property type="entry name" value="DUF4411"/>
    <property type="match status" value="1"/>
</dbReference>
<dbReference type="Proteomes" id="UP000000322">
    <property type="component" value="Chromosome"/>
</dbReference>
<protein>
    <recommendedName>
        <fullName evidence="3">DUF4411 family protein</fullName>
    </recommendedName>
</protein>
<accession>D1BJM4</accession>
<name>D1BJM4_SANKS</name>
<dbReference type="KEGG" id="ske:Sked_03120"/>
<sequence>MYLLDANVFIQSYRAHYGFDIAPGFWEWLSRGGAVGMLASVRIIKDELDVGQDELTGWAVDHAPLFLAMDAATQPTLAHLARWTTSSSTGYTQAAQAEFLASGDYQLVAYAHAYNHTVVTYEVPAPGSKKKIKFPDACRALDVPCTGPYAMLREESARFVLEA</sequence>
<dbReference type="eggNOG" id="COG1487">
    <property type="taxonomic scope" value="Bacteria"/>
</dbReference>
<gene>
    <name evidence="1" type="ordered locus">Sked_03120</name>
</gene>
<evidence type="ECO:0000313" key="2">
    <source>
        <dbReference type="Proteomes" id="UP000000322"/>
    </source>
</evidence>
<dbReference type="OrthoDB" id="338425at2"/>